<comment type="caution">
    <text evidence="2">The sequence shown here is derived from an EMBL/GenBank/DDBJ whole genome shotgun (WGS) entry which is preliminary data.</text>
</comment>
<dbReference type="EMBL" id="RSED01000022">
    <property type="protein sequence ID" value="RRS02424.1"/>
    <property type="molecule type" value="Genomic_DNA"/>
</dbReference>
<name>A0A3R8TQA6_9BURK</name>
<evidence type="ECO:0000256" key="1">
    <source>
        <dbReference type="SAM" id="MobiDB-lite"/>
    </source>
</evidence>
<protein>
    <submittedName>
        <fullName evidence="2">Uncharacterized protein</fullName>
    </submittedName>
</protein>
<evidence type="ECO:0000313" key="2">
    <source>
        <dbReference type="EMBL" id="RRS02424.1"/>
    </source>
</evidence>
<organism evidence="2 3">
    <name type="scientific">Aquabacterium soli</name>
    <dbReference type="NCBI Taxonomy" id="2493092"/>
    <lineage>
        <taxon>Bacteria</taxon>
        <taxon>Pseudomonadati</taxon>
        <taxon>Pseudomonadota</taxon>
        <taxon>Betaproteobacteria</taxon>
        <taxon>Burkholderiales</taxon>
        <taxon>Aquabacterium</taxon>
    </lineage>
</organism>
<keyword evidence="3" id="KW-1185">Reference proteome</keyword>
<proteinExistence type="predicted"/>
<reference evidence="2 3" key="1">
    <citation type="submission" date="2018-12" db="EMBL/GenBank/DDBJ databases">
        <title>The whole draft genome of Aquabacterium sp. SJQ9.</title>
        <authorList>
            <person name="Sun L."/>
            <person name="Gao X."/>
            <person name="Chen W."/>
            <person name="Huang K."/>
        </authorList>
    </citation>
    <scope>NUCLEOTIDE SEQUENCE [LARGE SCALE GENOMIC DNA]</scope>
    <source>
        <strain evidence="2 3">SJQ9</strain>
    </source>
</reference>
<dbReference type="OrthoDB" id="9167546at2"/>
<feature type="compositionally biased region" description="Low complexity" evidence="1">
    <location>
        <begin position="10"/>
        <end position="21"/>
    </location>
</feature>
<dbReference type="RefSeq" id="WP_125245031.1">
    <property type="nucleotide sequence ID" value="NZ_RSED01000022.1"/>
</dbReference>
<feature type="region of interest" description="Disordered" evidence="1">
    <location>
        <begin position="1"/>
        <end position="21"/>
    </location>
</feature>
<dbReference type="AlphaFoldDB" id="A0A3R8TQA6"/>
<gene>
    <name evidence="2" type="ORF">EIP75_20335</name>
</gene>
<dbReference type="Proteomes" id="UP000269265">
    <property type="component" value="Unassembled WGS sequence"/>
</dbReference>
<evidence type="ECO:0000313" key="3">
    <source>
        <dbReference type="Proteomes" id="UP000269265"/>
    </source>
</evidence>
<sequence>MNVSNVNAVALTPATTRPTSASEAAAAAKSGLTPMQQGTTSKALEDPNVTLDASLTYTAQAARSAKEQEEFDYGVALNHRQQPMQQANTALDTIEDRIGDVGKAISAQRPDLGKANWDFTFSKGDLQVTGNISASDKKWIEAKLNGDSALKNAANAYVEAAKSYLETSDENPAYGAINGFTHSVVSYNFSNVKDQIASVGGFRNILDTLSNRYKNPSNGGTLNPGDYRGADSLEYLASLLK</sequence>
<accession>A0A3R8TQA6</accession>